<sequence length="759" mass="86526">MGCKSTKRLDKTQSLVTRLEVNGVNNQFAEQAKDFVALEVRPNSRFNLWFYNTFNKKGNKKLGEAPHILDSTLVEASRLQIEKFLTIKGYLNAKVTDSIHIKNKKASVIYNAILGTEFKFRNVSFEIPDSAVKNLYLANRQSFTKIDSGKRYDTDSLAYEREQIYQLMKKNGYYDYVRQYMRPTVDTNFNKGVADVKIAILNPPDQPKHYTYTLKDTYIRIQPSSGIITKGMTRDSVVLDSQYHFFDYSKFFKPKKLKTYIFLKKGDLYNIDNSELTTQRFFDMNAFRGISVDYRKVGDSTDRTLAGLIDIVPLKKKSNRLEGEYTFNSSITGINLGVTYQNRNIFGGAELFEIKLRGGLQFDKKLSGNLSDRLLSRDYQVGVSLSFPRLITPFNFPDLGENGIPRTRIGTSYQIYKLQDNYLRRSLGANLTYDWVETKNKLHSFTPINIQYSLADINPILVQNLIDQGNAFFLFTLRSQIISSSLYSYTLNLSKLTTYSNFTFFSGNAEIGGNSAALVSQLSKKTNSDGQNTLFGVPYYQFAKLEPDVRFYKSLGGEKQLILRLNPGIGYSYGNVLSLPFEKQFFAGGSTGVRAWQARTLGPGNYNRSSLASDSVRRNLRNLDQLGDIKFEGNLEYRFKLLDNFIGAKVKGATFIDFGNIYQLRDNGLAGGQIKLNKLFDQTAIGAGFGLRFDVSFFVFRLDAGFKFKDPQFSGSDQYVYKYWFNKSEKKAFRNNYAITNGPDRYSLSQIQFGIGLPF</sequence>
<keyword evidence="2" id="KW-0812">Transmembrane</keyword>
<gene>
    <name evidence="7" type="ORF">A5893_08635</name>
</gene>
<evidence type="ECO:0000256" key="3">
    <source>
        <dbReference type="ARBA" id="ARBA00022729"/>
    </source>
</evidence>
<keyword evidence="5" id="KW-0998">Cell outer membrane</keyword>
<dbReference type="PANTHER" id="PTHR12815:SF47">
    <property type="entry name" value="TRANSLOCATION AND ASSEMBLY MODULE SUBUNIT TAMA"/>
    <property type="match status" value="1"/>
</dbReference>
<comment type="caution">
    <text evidence="7">The sequence shown here is derived from an EMBL/GenBank/DDBJ whole genome shotgun (WGS) entry which is preliminary data.</text>
</comment>
<dbReference type="GO" id="GO:0019867">
    <property type="term" value="C:outer membrane"/>
    <property type="evidence" value="ECO:0007669"/>
    <property type="project" value="InterPro"/>
</dbReference>
<organism evidence="7 8">
    <name type="scientific">Pedobacter psychrophilus</name>
    <dbReference type="NCBI Taxonomy" id="1826909"/>
    <lineage>
        <taxon>Bacteria</taxon>
        <taxon>Pseudomonadati</taxon>
        <taxon>Bacteroidota</taxon>
        <taxon>Sphingobacteriia</taxon>
        <taxon>Sphingobacteriales</taxon>
        <taxon>Sphingobacteriaceae</taxon>
        <taxon>Pedobacter</taxon>
    </lineage>
</organism>
<dbReference type="InterPro" id="IPR000184">
    <property type="entry name" value="Bac_surfAg_D15"/>
</dbReference>
<evidence type="ECO:0000256" key="2">
    <source>
        <dbReference type="ARBA" id="ARBA00022692"/>
    </source>
</evidence>
<dbReference type="EMBL" id="LWHJ01000027">
    <property type="protein sequence ID" value="OAQ39935.1"/>
    <property type="molecule type" value="Genomic_DNA"/>
</dbReference>
<keyword evidence="3" id="KW-0732">Signal</keyword>
<dbReference type="PANTHER" id="PTHR12815">
    <property type="entry name" value="SORTING AND ASSEMBLY MACHINERY SAMM50 PROTEIN FAMILY MEMBER"/>
    <property type="match status" value="1"/>
</dbReference>
<proteinExistence type="predicted"/>
<evidence type="ECO:0000256" key="4">
    <source>
        <dbReference type="ARBA" id="ARBA00023136"/>
    </source>
</evidence>
<evidence type="ECO:0000313" key="8">
    <source>
        <dbReference type="Proteomes" id="UP000078459"/>
    </source>
</evidence>
<dbReference type="Proteomes" id="UP000078459">
    <property type="component" value="Unassembled WGS sequence"/>
</dbReference>
<dbReference type="AlphaFoldDB" id="A0A179DFV0"/>
<accession>A0A179DFV0</accession>
<evidence type="ECO:0000259" key="6">
    <source>
        <dbReference type="Pfam" id="PF01103"/>
    </source>
</evidence>
<feature type="domain" description="Bacterial surface antigen (D15)" evidence="6">
    <location>
        <begin position="532"/>
        <end position="757"/>
    </location>
</feature>
<dbReference type="OrthoDB" id="9814535at2"/>
<keyword evidence="8" id="KW-1185">Reference proteome</keyword>
<evidence type="ECO:0000256" key="5">
    <source>
        <dbReference type="ARBA" id="ARBA00023237"/>
    </source>
</evidence>
<keyword evidence="4" id="KW-0472">Membrane</keyword>
<dbReference type="STRING" id="1826909.A5893_08635"/>
<comment type="subcellular location">
    <subcellularLocation>
        <location evidence="1">Membrane</location>
    </subcellularLocation>
</comment>
<reference evidence="7 8" key="1">
    <citation type="submission" date="2016-04" db="EMBL/GenBank/DDBJ databases">
        <authorList>
            <person name="Evans L.H."/>
            <person name="Alamgir A."/>
            <person name="Owens N."/>
            <person name="Weber N.D."/>
            <person name="Virtaneva K."/>
            <person name="Barbian K."/>
            <person name="Babar A."/>
            <person name="Rosenke K."/>
        </authorList>
    </citation>
    <scope>NUCLEOTIDE SEQUENCE [LARGE SCALE GENOMIC DNA]</scope>
    <source>
        <strain evidence="7 8">CCM 8644</strain>
    </source>
</reference>
<evidence type="ECO:0000256" key="1">
    <source>
        <dbReference type="ARBA" id="ARBA00004370"/>
    </source>
</evidence>
<name>A0A179DFV0_9SPHI</name>
<dbReference type="InterPro" id="IPR039910">
    <property type="entry name" value="D15-like"/>
</dbReference>
<evidence type="ECO:0000313" key="7">
    <source>
        <dbReference type="EMBL" id="OAQ39935.1"/>
    </source>
</evidence>
<reference evidence="7 8" key="2">
    <citation type="submission" date="2016-06" db="EMBL/GenBank/DDBJ databases">
        <title>Pedobacter psychrophilus sp. nov., isolated from Antarctic fragmentary rock.</title>
        <authorList>
            <person name="Svec P."/>
        </authorList>
    </citation>
    <scope>NUCLEOTIDE SEQUENCE [LARGE SCALE GENOMIC DNA]</scope>
    <source>
        <strain evidence="7 8">CCM 8644</strain>
    </source>
</reference>
<dbReference type="Pfam" id="PF01103">
    <property type="entry name" value="Omp85"/>
    <property type="match status" value="1"/>
</dbReference>
<dbReference type="Gene3D" id="2.40.160.50">
    <property type="entry name" value="membrane protein fhac: a member of the omp85/tpsb transporter family"/>
    <property type="match status" value="1"/>
</dbReference>
<protein>
    <recommendedName>
        <fullName evidence="6">Bacterial surface antigen (D15) domain-containing protein</fullName>
    </recommendedName>
</protein>